<dbReference type="EMBL" id="QXDC01000004">
    <property type="protein sequence ID" value="RIA37194.1"/>
    <property type="molecule type" value="Genomic_DNA"/>
</dbReference>
<evidence type="ECO:0000313" key="4">
    <source>
        <dbReference type="EMBL" id="RIA37194.1"/>
    </source>
</evidence>
<dbReference type="OrthoDB" id="9804026at2"/>
<reference evidence="4 5" key="1">
    <citation type="submission" date="2018-08" db="EMBL/GenBank/DDBJ databases">
        <title>Genomic Encyclopedia of Type Strains, Phase IV (KMG-IV): sequencing the most valuable type-strain genomes for metagenomic binning, comparative biology and taxonomic classification.</title>
        <authorList>
            <person name="Goeker M."/>
        </authorList>
    </citation>
    <scope>NUCLEOTIDE SEQUENCE [LARGE SCALE GENOMIC DNA]</scope>
    <source>
        <strain evidence="4 5">DSM 25527</strain>
    </source>
</reference>
<dbReference type="Gene3D" id="3.40.630.30">
    <property type="match status" value="1"/>
</dbReference>
<dbReference type="AlphaFoldDB" id="A0A397NU04"/>
<evidence type="ECO:0000259" key="3">
    <source>
        <dbReference type="PROSITE" id="PS51186"/>
    </source>
</evidence>
<sequence length="158" mass="17452">MSATLTQVTLRRGGIDDLALVEPIMRAAFDPRYGEAWTRSQCAGVMAMPGVTLTIAELDGRVAGFAIARTIMDEAELLLLAVDPARRRRGIGRALLRSVIADGESRGIAKIHLEVRASNGAIALYRQTGFEKIGERRDYYRGTNGKLFDAHTFMRMLR</sequence>
<keyword evidence="2" id="KW-0012">Acyltransferase</keyword>
<evidence type="ECO:0000256" key="1">
    <source>
        <dbReference type="ARBA" id="ARBA00022679"/>
    </source>
</evidence>
<dbReference type="Pfam" id="PF00583">
    <property type="entry name" value="Acetyltransf_1"/>
    <property type="match status" value="1"/>
</dbReference>
<dbReference type="InterPro" id="IPR000182">
    <property type="entry name" value="GNAT_dom"/>
</dbReference>
<proteinExistence type="predicted"/>
<dbReference type="InterPro" id="IPR050832">
    <property type="entry name" value="Bact_Acetyltransf"/>
</dbReference>
<accession>A0A397NU04</accession>
<organism evidence="4 5">
    <name type="scientific">Hephaestia caeni</name>
    <dbReference type="NCBI Taxonomy" id="645617"/>
    <lineage>
        <taxon>Bacteria</taxon>
        <taxon>Pseudomonadati</taxon>
        <taxon>Pseudomonadota</taxon>
        <taxon>Alphaproteobacteria</taxon>
        <taxon>Sphingomonadales</taxon>
        <taxon>Sphingomonadaceae</taxon>
        <taxon>Hephaestia</taxon>
    </lineage>
</organism>
<dbReference type="InterPro" id="IPR016181">
    <property type="entry name" value="Acyl_CoA_acyltransferase"/>
</dbReference>
<evidence type="ECO:0000313" key="5">
    <source>
        <dbReference type="Proteomes" id="UP000266568"/>
    </source>
</evidence>
<dbReference type="RefSeq" id="WP_119036559.1">
    <property type="nucleotide sequence ID" value="NZ_QXDC01000004.1"/>
</dbReference>
<evidence type="ECO:0000256" key="2">
    <source>
        <dbReference type="ARBA" id="ARBA00023315"/>
    </source>
</evidence>
<dbReference type="Proteomes" id="UP000266568">
    <property type="component" value="Unassembled WGS sequence"/>
</dbReference>
<gene>
    <name evidence="4" type="ORF">DFR49_3071</name>
</gene>
<dbReference type="PANTHER" id="PTHR43877">
    <property type="entry name" value="AMINOALKYLPHOSPHONATE N-ACETYLTRANSFERASE-RELATED-RELATED"/>
    <property type="match status" value="1"/>
</dbReference>
<comment type="caution">
    <text evidence="4">The sequence shown here is derived from an EMBL/GenBank/DDBJ whole genome shotgun (WGS) entry which is preliminary data.</text>
</comment>
<name>A0A397NU04_9SPHN</name>
<dbReference type="PROSITE" id="PS51186">
    <property type="entry name" value="GNAT"/>
    <property type="match status" value="1"/>
</dbReference>
<dbReference type="InterPro" id="IPR006464">
    <property type="entry name" value="AcTrfase_RimI/Ard1"/>
</dbReference>
<dbReference type="GO" id="GO:0008080">
    <property type="term" value="F:N-acetyltransferase activity"/>
    <property type="evidence" value="ECO:0007669"/>
    <property type="project" value="InterPro"/>
</dbReference>
<keyword evidence="5" id="KW-1185">Reference proteome</keyword>
<keyword evidence="1 4" id="KW-0808">Transferase</keyword>
<dbReference type="NCBIfam" id="TIGR01575">
    <property type="entry name" value="rimI"/>
    <property type="match status" value="1"/>
</dbReference>
<protein>
    <submittedName>
        <fullName evidence="4">Ribosomal-protein-alanine N-acetyltransferase</fullName>
    </submittedName>
</protein>
<dbReference type="SUPFAM" id="SSF55729">
    <property type="entry name" value="Acyl-CoA N-acyltransferases (Nat)"/>
    <property type="match status" value="1"/>
</dbReference>
<feature type="domain" description="N-acetyltransferase" evidence="3">
    <location>
        <begin position="8"/>
        <end position="158"/>
    </location>
</feature>